<keyword evidence="1" id="KW-0732">Signal</keyword>
<dbReference type="RefSeq" id="WP_094413594.1">
    <property type="nucleotide sequence ID" value="NZ_NOXV01000227.1"/>
</dbReference>
<sequence>MKKIITILVVMLAFGFSANAQKKEAKPATQAVAQEKEDIKQLAIKDVEALGKVIKFTGTQKDDFLNLFEYKHRELANNLSAERKASLSKVIEAKIKASLSPEELAKLEKNPAVLKKLTN</sequence>
<protein>
    <recommendedName>
        <fullName evidence="4">DUF4168 domain-containing protein</fullName>
    </recommendedName>
</protein>
<accession>A0A255Z9M0</accession>
<feature type="signal peptide" evidence="1">
    <location>
        <begin position="1"/>
        <end position="20"/>
    </location>
</feature>
<evidence type="ECO:0008006" key="4">
    <source>
        <dbReference type="Google" id="ProtNLM"/>
    </source>
</evidence>
<dbReference type="Proteomes" id="UP000216605">
    <property type="component" value="Unassembled WGS sequence"/>
</dbReference>
<evidence type="ECO:0000313" key="2">
    <source>
        <dbReference type="EMBL" id="OYQ38257.1"/>
    </source>
</evidence>
<feature type="chain" id="PRO_5012603814" description="DUF4168 domain-containing protein" evidence="1">
    <location>
        <begin position="21"/>
        <end position="119"/>
    </location>
</feature>
<name>A0A255Z9M0_9FLAO</name>
<reference evidence="2 3" key="1">
    <citation type="submission" date="2017-07" db="EMBL/GenBank/DDBJ databases">
        <title>Flavobacterium cyanobacteriorum sp. nov., isolated from cyanobacterial aggregates in a eutrophic lake.</title>
        <authorList>
            <person name="Cai H."/>
        </authorList>
    </citation>
    <scope>NUCLEOTIDE SEQUENCE [LARGE SCALE GENOMIC DNA]</scope>
    <source>
        <strain evidence="2 3">TH021</strain>
    </source>
</reference>
<keyword evidence="3" id="KW-1185">Reference proteome</keyword>
<comment type="caution">
    <text evidence="2">The sequence shown here is derived from an EMBL/GenBank/DDBJ whole genome shotgun (WGS) entry which is preliminary data.</text>
</comment>
<dbReference type="AlphaFoldDB" id="A0A255Z9M0"/>
<proteinExistence type="predicted"/>
<evidence type="ECO:0000313" key="3">
    <source>
        <dbReference type="Proteomes" id="UP000216605"/>
    </source>
</evidence>
<gene>
    <name evidence="2" type="ORF">CHU92_05975</name>
</gene>
<dbReference type="OrthoDB" id="1359118at2"/>
<organism evidence="2 3">
    <name type="scientific">Flavobacterium cyanobacteriorum</name>
    <dbReference type="NCBI Taxonomy" id="2022802"/>
    <lineage>
        <taxon>Bacteria</taxon>
        <taxon>Pseudomonadati</taxon>
        <taxon>Bacteroidota</taxon>
        <taxon>Flavobacteriia</taxon>
        <taxon>Flavobacteriales</taxon>
        <taxon>Flavobacteriaceae</taxon>
        <taxon>Flavobacterium</taxon>
    </lineage>
</organism>
<dbReference type="EMBL" id="NOXV01000227">
    <property type="protein sequence ID" value="OYQ38257.1"/>
    <property type="molecule type" value="Genomic_DNA"/>
</dbReference>
<evidence type="ECO:0000256" key="1">
    <source>
        <dbReference type="SAM" id="SignalP"/>
    </source>
</evidence>